<protein>
    <submittedName>
        <fullName evidence="1">Uncharacterized protein</fullName>
    </submittedName>
</protein>
<accession>A0A4R7BWP9</accession>
<comment type="caution">
    <text evidence="1">The sequence shown here is derived from an EMBL/GenBank/DDBJ whole genome shotgun (WGS) entry which is preliminary data.</text>
</comment>
<name>A0A4R7BWP9_9HYPH</name>
<dbReference type="GO" id="GO:0045275">
    <property type="term" value="C:respiratory chain complex III"/>
    <property type="evidence" value="ECO:0007669"/>
    <property type="project" value="InterPro"/>
</dbReference>
<dbReference type="AlphaFoldDB" id="A0A4R7BWP9"/>
<dbReference type="SUPFAM" id="SSF81524">
    <property type="entry name" value="14 kDa protein of cytochrome bc1 complex (Ubiquinol-cytochrome c reductase)"/>
    <property type="match status" value="1"/>
</dbReference>
<dbReference type="EMBL" id="SNZR01000013">
    <property type="protein sequence ID" value="TDR90348.1"/>
    <property type="molecule type" value="Genomic_DNA"/>
</dbReference>
<dbReference type="InterPro" id="IPR036544">
    <property type="entry name" value="QCR7_sf"/>
</dbReference>
<evidence type="ECO:0000313" key="2">
    <source>
        <dbReference type="Proteomes" id="UP000295122"/>
    </source>
</evidence>
<organism evidence="1 2">
    <name type="scientific">Enterovirga rhinocerotis</name>
    <dbReference type="NCBI Taxonomy" id="1339210"/>
    <lineage>
        <taxon>Bacteria</taxon>
        <taxon>Pseudomonadati</taxon>
        <taxon>Pseudomonadota</taxon>
        <taxon>Alphaproteobacteria</taxon>
        <taxon>Hyphomicrobiales</taxon>
        <taxon>Methylobacteriaceae</taxon>
        <taxon>Enterovirga</taxon>
    </lineage>
</organism>
<evidence type="ECO:0000313" key="1">
    <source>
        <dbReference type="EMBL" id="TDR90348.1"/>
    </source>
</evidence>
<keyword evidence="2" id="KW-1185">Reference proteome</keyword>
<dbReference type="Proteomes" id="UP000295122">
    <property type="component" value="Unassembled WGS sequence"/>
</dbReference>
<gene>
    <name evidence="1" type="ORF">EV668_3199</name>
</gene>
<reference evidence="1 2" key="1">
    <citation type="submission" date="2019-03" db="EMBL/GenBank/DDBJ databases">
        <title>Genomic Encyclopedia of Type Strains, Phase IV (KMG-IV): sequencing the most valuable type-strain genomes for metagenomic binning, comparative biology and taxonomic classification.</title>
        <authorList>
            <person name="Goeker M."/>
        </authorList>
    </citation>
    <scope>NUCLEOTIDE SEQUENCE [LARGE SCALE GENOMIC DNA]</scope>
    <source>
        <strain evidence="1 2">DSM 25903</strain>
    </source>
</reference>
<proteinExistence type="predicted"/>
<sequence length="85" mass="9520">MAERPKLTARQVQDLRALAECSPISFTTWGGEALTRLPRGLTTTRLWRLADKGVAGVKRLNHLRERWAVTEAGRQYLASLENSDG</sequence>